<organism evidence="1 2">
    <name type="scientific">Dyadobacter linearis</name>
    <dbReference type="NCBI Taxonomy" id="2823330"/>
    <lineage>
        <taxon>Bacteria</taxon>
        <taxon>Pseudomonadati</taxon>
        <taxon>Bacteroidota</taxon>
        <taxon>Cytophagia</taxon>
        <taxon>Cytophagales</taxon>
        <taxon>Spirosomataceae</taxon>
        <taxon>Dyadobacter</taxon>
    </lineage>
</organism>
<evidence type="ECO:0000313" key="1">
    <source>
        <dbReference type="EMBL" id="CAG5070506.1"/>
    </source>
</evidence>
<evidence type="ECO:0000313" key="2">
    <source>
        <dbReference type="Proteomes" id="UP000679725"/>
    </source>
</evidence>
<dbReference type="InterPro" id="IPR016053">
    <property type="entry name" value="Haem_Oase-like"/>
</dbReference>
<proteinExistence type="predicted"/>
<sequence>MNEVTVSVKDQDSFIKTLRNVTAESHQNLEDNPISRALLDPDVTLANYQLYLSKIYGVILACEKQIFPLLTDIVPDLGERHKSHLIIKDLEATGMPAQDTAALPLHQFEFDGVSEAMGIMYVLEGSTLGGKIIFKHIHEKLGLTPETGAAYFWGYGTQTGILWKSFISVFTQFADNSNDQPGIIDSAKQTFTVIDNWLSGRNS</sequence>
<dbReference type="EMBL" id="CAJRAU010000004">
    <property type="protein sequence ID" value="CAG5070506.1"/>
    <property type="molecule type" value="Genomic_DNA"/>
</dbReference>
<dbReference type="Gene3D" id="1.20.910.10">
    <property type="entry name" value="Heme oxygenase-like"/>
    <property type="match status" value="1"/>
</dbReference>
<protein>
    <recommendedName>
        <fullName evidence="3">Heme oxygenase</fullName>
    </recommendedName>
</protein>
<dbReference type="InterPro" id="IPR016084">
    <property type="entry name" value="Haem_Oase-like_multi-hlx"/>
</dbReference>
<dbReference type="Proteomes" id="UP000679725">
    <property type="component" value="Unassembled WGS sequence"/>
</dbReference>
<gene>
    <name evidence="1" type="ORF">DYBT9623_03051</name>
</gene>
<dbReference type="CDD" id="cd19166">
    <property type="entry name" value="HemeO-bac"/>
    <property type="match status" value="1"/>
</dbReference>
<dbReference type="Pfam" id="PF01126">
    <property type="entry name" value="Heme_oxygenase"/>
    <property type="match status" value="1"/>
</dbReference>
<dbReference type="RefSeq" id="WP_215234386.1">
    <property type="nucleotide sequence ID" value="NZ_CAJRAU010000004.1"/>
</dbReference>
<keyword evidence="2" id="KW-1185">Reference proteome</keyword>
<name>A0ABM8US48_9BACT</name>
<dbReference type="SUPFAM" id="SSF48613">
    <property type="entry name" value="Heme oxygenase-like"/>
    <property type="match status" value="1"/>
</dbReference>
<evidence type="ECO:0008006" key="3">
    <source>
        <dbReference type="Google" id="ProtNLM"/>
    </source>
</evidence>
<reference evidence="1 2" key="1">
    <citation type="submission" date="2021-04" db="EMBL/GenBank/DDBJ databases">
        <authorList>
            <person name="Rodrigo-Torres L."/>
            <person name="Arahal R. D."/>
            <person name="Lucena T."/>
        </authorList>
    </citation>
    <scope>NUCLEOTIDE SEQUENCE [LARGE SCALE GENOMIC DNA]</scope>
    <source>
        <strain evidence="1 2">CECT 9623</strain>
    </source>
</reference>
<accession>A0ABM8US48</accession>
<comment type="caution">
    <text evidence="1">The sequence shown here is derived from an EMBL/GenBank/DDBJ whole genome shotgun (WGS) entry which is preliminary data.</text>
</comment>